<feature type="transmembrane region" description="Helical" evidence="7">
    <location>
        <begin position="178"/>
        <end position="195"/>
    </location>
</feature>
<dbReference type="PANTHER" id="PTHR23502">
    <property type="entry name" value="MAJOR FACILITATOR SUPERFAMILY"/>
    <property type="match status" value="1"/>
</dbReference>
<feature type="compositionally biased region" description="Basic and acidic residues" evidence="6">
    <location>
        <begin position="1"/>
        <end position="12"/>
    </location>
</feature>
<evidence type="ECO:0000256" key="4">
    <source>
        <dbReference type="ARBA" id="ARBA00023136"/>
    </source>
</evidence>
<reference evidence="9 10" key="1">
    <citation type="submission" date="2017-08" db="EMBL/GenBank/DDBJ databases">
        <title>Harnessing the power of phylogenomics to disentangle the directionality and signatures of interkingdom host jumping in the parasitic fungal genus Tolypocladium.</title>
        <authorList>
            <person name="Quandt C.A."/>
            <person name="Patterson W."/>
            <person name="Spatafora J.W."/>
        </authorList>
    </citation>
    <scope>NUCLEOTIDE SEQUENCE [LARGE SCALE GENOMIC DNA]</scope>
    <source>
        <strain evidence="9 10">CBS 113982</strain>
    </source>
</reference>
<feature type="compositionally biased region" description="Acidic residues" evidence="6">
    <location>
        <begin position="111"/>
        <end position="125"/>
    </location>
</feature>
<dbReference type="GO" id="GO:0016020">
    <property type="term" value="C:membrane"/>
    <property type="evidence" value="ECO:0007669"/>
    <property type="project" value="UniProtKB-SubCell"/>
</dbReference>
<dbReference type="GO" id="GO:0022857">
    <property type="term" value="F:transmembrane transporter activity"/>
    <property type="evidence" value="ECO:0007669"/>
    <property type="project" value="InterPro"/>
</dbReference>
<evidence type="ECO:0000256" key="7">
    <source>
        <dbReference type="SAM" id="Phobius"/>
    </source>
</evidence>
<evidence type="ECO:0000256" key="6">
    <source>
        <dbReference type="SAM" id="MobiDB-lite"/>
    </source>
</evidence>
<keyword evidence="5" id="KW-0325">Glycoprotein</keyword>
<evidence type="ECO:0000256" key="5">
    <source>
        <dbReference type="ARBA" id="ARBA00023180"/>
    </source>
</evidence>
<keyword evidence="10" id="KW-1185">Reference proteome</keyword>
<feature type="transmembrane region" description="Helical" evidence="7">
    <location>
        <begin position="266"/>
        <end position="288"/>
    </location>
</feature>
<comment type="caution">
    <text evidence="9">The sequence shown here is derived from an EMBL/GenBank/DDBJ whole genome shotgun (WGS) entry which is preliminary data.</text>
</comment>
<dbReference type="InterPro" id="IPR011701">
    <property type="entry name" value="MFS"/>
</dbReference>
<evidence type="ECO:0000256" key="2">
    <source>
        <dbReference type="ARBA" id="ARBA00022692"/>
    </source>
</evidence>
<organism evidence="9 10">
    <name type="scientific">Tolypocladium capitatum</name>
    <dbReference type="NCBI Taxonomy" id="45235"/>
    <lineage>
        <taxon>Eukaryota</taxon>
        <taxon>Fungi</taxon>
        <taxon>Dikarya</taxon>
        <taxon>Ascomycota</taxon>
        <taxon>Pezizomycotina</taxon>
        <taxon>Sordariomycetes</taxon>
        <taxon>Hypocreomycetidae</taxon>
        <taxon>Hypocreales</taxon>
        <taxon>Ophiocordycipitaceae</taxon>
        <taxon>Tolypocladium</taxon>
    </lineage>
</organism>
<dbReference type="InterPro" id="IPR036259">
    <property type="entry name" value="MFS_trans_sf"/>
</dbReference>
<keyword evidence="3 7" id="KW-1133">Transmembrane helix</keyword>
<feature type="compositionally biased region" description="Basic and acidic residues" evidence="6">
    <location>
        <begin position="92"/>
        <end position="104"/>
    </location>
</feature>
<accession>A0A2K3Q8Y1</accession>
<feature type="transmembrane region" description="Helical" evidence="7">
    <location>
        <begin position="232"/>
        <end position="254"/>
    </location>
</feature>
<dbReference type="CDD" id="cd17323">
    <property type="entry name" value="MFS_Tpo1_MDR_like"/>
    <property type="match status" value="1"/>
</dbReference>
<dbReference type="Gene3D" id="1.20.1250.20">
    <property type="entry name" value="MFS general substrate transporter like domains"/>
    <property type="match status" value="1"/>
</dbReference>
<feature type="transmembrane region" description="Helical" evidence="7">
    <location>
        <begin position="138"/>
        <end position="166"/>
    </location>
</feature>
<feature type="compositionally biased region" description="Low complexity" evidence="6">
    <location>
        <begin position="15"/>
        <end position="33"/>
    </location>
</feature>
<dbReference type="OrthoDB" id="6770063at2759"/>
<gene>
    <name evidence="9" type="ORF">TCAP_06064</name>
</gene>
<dbReference type="STRING" id="45235.A0A2K3Q8Y1"/>
<feature type="transmembrane region" description="Helical" evidence="7">
    <location>
        <begin position="295"/>
        <end position="315"/>
    </location>
</feature>
<feature type="domain" description="Major facilitator superfamily (MFS) profile" evidence="8">
    <location>
        <begin position="140"/>
        <end position="582"/>
    </location>
</feature>
<dbReference type="SUPFAM" id="SSF103473">
    <property type="entry name" value="MFS general substrate transporter"/>
    <property type="match status" value="1"/>
</dbReference>
<comment type="subcellular location">
    <subcellularLocation>
        <location evidence="1">Membrane</location>
        <topology evidence="1">Multi-pass membrane protein</topology>
    </subcellularLocation>
</comment>
<keyword evidence="2 7" id="KW-0812">Transmembrane</keyword>
<dbReference type="FunFam" id="1.20.1250.20:FF:000011">
    <property type="entry name" value="MFS multidrug transporter, putative"/>
    <property type="match status" value="1"/>
</dbReference>
<feature type="transmembrane region" description="Helical" evidence="7">
    <location>
        <begin position="548"/>
        <end position="568"/>
    </location>
</feature>
<feature type="transmembrane region" description="Helical" evidence="7">
    <location>
        <begin position="513"/>
        <end position="536"/>
    </location>
</feature>
<dbReference type="InterPro" id="IPR020846">
    <property type="entry name" value="MFS_dom"/>
</dbReference>
<proteinExistence type="predicted"/>
<dbReference type="Pfam" id="PF07690">
    <property type="entry name" value="MFS_1"/>
    <property type="match status" value="1"/>
</dbReference>
<dbReference type="Proteomes" id="UP000236621">
    <property type="component" value="Unassembled WGS sequence"/>
</dbReference>
<keyword evidence="4 7" id="KW-0472">Membrane</keyword>
<sequence length="582" mass="61944">MTMGEHTSEKPADVAPTLSSTTGTAAGSHDGSAPALDAGRHEEPAALTGSGGSGDGSSDHGQRGGPLARVGSTGPEWLPSRTVSEVGGGIQDQRDIELAREKGVENPTTADPEDPDLVSWDEPDDPQNPRCWPINRKWAAVLCVSFFTLISPVASSMVAPGLVAIGQDLGITSDLERALVLSIFVAAYALGPLFWGPLSELYGRVVVIQSSNAVFLLFNLGCGLARTEGQMMAFRFMSGIGGSAPLAIGGGLLSDLFPAEERGKAMSVYSLMPLLGPAVGPIAGGWIAERTSWRWVFYSTTMACAVIQAVGLFLLQETYAPVLLDRRKMRLIKETGNTALRTEHDHPERTLAQALGIALTRPFRLLATQPIVQVMSLYMMYLYGMIYLVLSTFPALWAVEYHESPGVQGLNYLSLGIGFFLGAQSCAPLQDRIYAALKRRYAPDGGPGRPEFRVPMMIPGAALVPVGLLVYSWTAQAGTHWIGPNVGAAVYAAGTIISFQCVQGYMVDSYPRYAASAVGAMTVLRSLAGFGFPLFAPYMYASLGYGKGGTVLAACAVVIGWPSPFLLWKYGAKLRANSKFSA</sequence>
<feature type="region of interest" description="Disordered" evidence="6">
    <location>
        <begin position="1"/>
        <end position="126"/>
    </location>
</feature>
<feature type="transmembrane region" description="Helical" evidence="7">
    <location>
        <begin position="201"/>
        <end position="220"/>
    </location>
</feature>
<name>A0A2K3Q8Y1_9HYPO</name>
<evidence type="ECO:0000313" key="9">
    <source>
        <dbReference type="EMBL" id="PNY24009.1"/>
    </source>
</evidence>
<feature type="transmembrane region" description="Helical" evidence="7">
    <location>
        <begin position="379"/>
        <end position="399"/>
    </location>
</feature>
<feature type="transmembrane region" description="Helical" evidence="7">
    <location>
        <begin position="486"/>
        <end position="506"/>
    </location>
</feature>
<evidence type="ECO:0000313" key="10">
    <source>
        <dbReference type="Proteomes" id="UP000236621"/>
    </source>
</evidence>
<evidence type="ECO:0000256" key="1">
    <source>
        <dbReference type="ARBA" id="ARBA00004141"/>
    </source>
</evidence>
<feature type="transmembrane region" description="Helical" evidence="7">
    <location>
        <begin position="452"/>
        <end position="474"/>
    </location>
</feature>
<dbReference type="EMBL" id="NRSZ01000996">
    <property type="protein sequence ID" value="PNY24009.1"/>
    <property type="molecule type" value="Genomic_DNA"/>
</dbReference>
<dbReference type="AlphaFoldDB" id="A0A2K3Q8Y1"/>
<dbReference type="PANTHER" id="PTHR23502:SF60">
    <property type="entry name" value="MAJOR FACILITATOR SUPERFAMILY (MFS) PROFILE DOMAIN-CONTAINING PROTEIN-RELATED"/>
    <property type="match status" value="1"/>
</dbReference>
<evidence type="ECO:0000259" key="8">
    <source>
        <dbReference type="PROSITE" id="PS50850"/>
    </source>
</evidence>
<evidence type="ECO:0000256" key="3">
    <source>
        <dbReference type="ARBA" id="ARBA00022989"/>
    </source>
</evidence>
<dbReference type="PROSITE" id="PS50850">
    <property type="entry name" value="MFS"/>
    <property type="match status" value="1"/>
</dbReference>
<protein>
    <submittedName>
        <fullName evidence="9">Transporter</fullName>
    </submittedName>
</protein>